<dbReference type="GO" id="GO:0009279">
    <property type="term" value="C:cell outer membrane"/>
    <property type="evidence" value="ECO:0007669"/>
    <property type="project" value="UniProtKB-SubCell"/>
</dbReference>
<comment type="caution">
    <text evidence="5">The sequence shown here is derived from an EMBL/GenBank/DDBJ whole genome shotgun (WGS) entry which is preliminary data.</text>
</comment>
<gene>
    <name evidence="5" type="ORF">GTH32_02515</name>
</gene>
<dbReference type="Pfam" id="PF00593">
    <property type="entry name" value="TonB_dep_Rec_b-barrel"/>
    <property type="match status" value="1"/>
</dbReference>
<comment type="subcellular location">
    <subcellularLocation>
        <location evidence="1">Cell outer membrane</location>
    </subcellularLocation>
</comment>
<protein>
    <submittedName>
        <fullName evidence="5">TonB-dependent receptor</fullName>
    </submittedName>
</protein>
<keyword evidence="2" id="KW-0472">Membrane</keyword>
<dbReference type="SUPFAM" id="SSF56935">
    <property type="entry name" value="Porins"/>
    <property type="match status" value="1"/>
</dbReference>
<name>A0A7X5LIN5_9ALTE</name>
<reference evidence="5 6" key="1">
    <citation type="submission" date="2020-01" db="EMBL/GenBank/DDBJ databases">
        <authorList>
            <person name="Chen J."/>
            <person name="Zhu S."/>
            <person name="Yang J."/>
        </authorList>
    </citation>
    <scope>NUCLEOTIDE SEQUENCE [LARGE SCALE GENOMIC DNA]</scope>
    <source>
        <strain evidence="5 6">345S023</strain>
    </source>
</reference>
<accession>A0A7X5LIN5</accession>
<dbReference type="Proteomes" id="UP000470213">
    <property type="component" value="Unassembled WGS sequence"/>
</dbReference>
<dbReference type="Gene3D" id="2.40.170.20">
    <property type="entry name" value="TonB-dependent receptor, beta-barrel domain"/>
    <property type="match status" value="1"/>
</dbReference>
<proteinExistence type="predicted"/>
<evidence type="ECO:0000256" key="3">
    <source>
        <dbReference type="ARBA" id="ARBA00023237"/>
    </source>
</evidence>
<evidence type="ECO:0000256" key="2">
    <source>
        <dbReference type="ARBA" id="ARBA00023136"/>
    </source>
</evidence>
<dbReference type="InterPro" id="IPR000531">
    <property type="entry name" value="Beta-barrel_TonB"/>
</dbReference>
<evidence type="ECO:0000256" key="1">
    <source>
        <dbReference type="ARBA" id="ARBA00004442"/>
    </source>
</evidence>
<feature type="domain" description="TonB-dependent receptor-like beta-barrel" evidence="4">
    <location>
        <begin position="21"/>
        <end position="466"/>
    </location>
</feature>
<sequence>MTTRVQSRPFTQINALASGGTFSYDLSEGLGYSSSAANFYNQADAFTIANVYQSDNTGKSDQLDTELNFVGSYYSEYVNQIRFGVRYSQRDSEVSEPFFGMLNFSASPLLSDFDIGVNEGFYFTNIPALASTLLNGQYLLDSNFDPADTQFASGLKIGSDDSNRLAESSVGEDTTAFYVEGDFVYRNIDINAGVRYVKTDVTAEGAANVDGVVNGVSERNSYHYFLPAINIKYHFTDDLFLRGAYSKALSRPSLAALAPRETFNFTTLEGSRGNPSLDPFRVDQYDIGVEWYFHEQGLIALTYFNKDFSSLVGSERVFLSREVSNETGTSMEEVEFTQPFNTGEGSVDGYELTLQSSLYFLGEEFENFGFTVNYTDLDSEAELTTQNSTQAQPFPNLSPSSYNASLYYDNGVFDAKLSYAWRDGFLQDGLDPEDNFPFQEDYGQLDMTMNYNITSAISLQMQVSNLTDEALEYSSSVVDALSSSIDTERRVLVGVRYKY</sequence>
<dbReference type="RefSeq" id="WP_163083718.1">
    <property type="nucleotide sequence ID" value="NZ_JAAAWN010000002.1"/>
</dbReference>
<dbReference type="EMBL" id="JAAAWN010000002">
    <property type="protein sequence ID" value="NDV90066.1"/>
    <property type="molecule type" value="Genomic_DNA"/>
</dbReference>
<organism evidence="5 6">
    <name type="scientific">Alteromonas profundi</name>
    <dbReference type="NCBI Taxonomy" id="2696062"/>
    <lineage>
        <taxon>Bacteria</taxon>
        <taxon>Pseudomonadati</taxon>
        <taxon>Pseudomonadota</taxon>
        <taxon>Gammaproteobacteria</taxon>
        <taxon>Alteromonadales</taxon>
        <taxon>Alteromonadaceae</taxon>
        <taxon>Alteromonas/Salinimonas group</taxon>
        <taxon>Alteromonas</taxon>
    </lineage>
</organism>
<dbReference type="AlphaFoldDB" id="A0A7X5LIN5"/>
<evidence type="ECO:0000313" key="5">
    <source>
        <dbReference type="EMBL" id="NDV90066.1"/>
    </source>
</evidence>
<dbReference type="PANTHER" id="PTHR40980:SF3">
    <property type="entry name" value="TONB-DEPENDENT RECEPTOR-LIKE BETA-BARREL DOMAIN-CONTAINING PROTEIN"/>
    <property type="match status" value="1"/>
</dbReference>
<dbReference type="InterPro" id="IPR036942">
    <property type="entry name" value="Beta-barrel_TonB_sf"/>
</dbReference>
<keyword evidence="5" id="KW-0675">Receptor</keyword>
<keyword evidence="6" id="KW-1185">Reference proteome</keyword>
<evidence type="ECO:0000259" key="4">
    <source>
        <dbReference type="Pfam" id="PF00593"/>
    </source>
</evidence>
<keyword evidence="3" id="KW-0998">Cell outer membrane</keyword>
<dbReference type="PANTHER" id="PTHR40980">
    <property type="entry name" value="PLUG DOMAIN-CONTAINING PROTEIN"/>
    <property type="match status" value="1"/>
</dbReference>
<evidence type="ECO:0000313" key="6">
    <source>
        <dbReference type="Proteomes" id="UP000470213"/>
    </source>
</evidence>